<organism evidence="2 3">
    <name type="scientific">Wenzhouxiangella sediminis</name>
    <dbReference type="NCBI Taxonomy" id="1792836"/>
    <lineage>
        <taxon>Bacteria</taxon>
        <taxon>Pseudomonadati</taxon>
        <taxon>Pseudomonadota</taxon>
        <taxon>Gammaproteobacteria</taxon>
        <taxon>Chromatiales</taxon>
        <taxon>Wenzhouxiangellaceae</taxon>
        <taxon>Wenzhouxiangella</taxon>
    </lineage>
</organism>
<gene>
    <name evidence="2" type="ORF">DZC52_04215</name>
</gene>
<dbReference type="Pfam" id="PF13692">
    <property type="entry name" value="Glyco_trans_1_4"/>
    <property type="match status" value="1"/>
</dbReference>
<dbReference type="Gene3D" id="3.40.50.2000">
    <property type="entry name" value="Glycogen Phosphorylase B"/>
    <property type="match status" value="2"/>
</dbReference>
<dbReference type="OrthoDB" id="9775208at2"/>
<dbReference type="GO" id="GO:0016757">
    <property type="term" value="F:glycosyltransferase activity"/>
    <property type="evidence" value="ECO:0007669"/>
    <property type="project" value="UniProtKB-ARBA"/>
</dbReference>
<dbReference type="CDD" id="cd03801">
    <property type="entry name" value="GT4_PimA-like"/>
    <property type="match status" value="1"/>
</dbReference>
<sequence>MSIAINHLRSSTGLYGAEQVVLELCRHQRATHESTRLLVFSPVGKPPPALVEEAWRRGLRAERLLCQGPLDPHCVADLRRRLKQSCRSGPAILHCHDYKSVVYGGLASVGLPVARVATLHGWLEGGGRLRLYHWLEARMLKSFKRVCAVSPMIVDQLLEQGLDADHIRRVDNGIDTSRYRPRAGASNANRASYLQIGTAARLSPEKNLGLLVRAVGECRDRGLEIRLDIVGDGPQRAELDALVAKLGLAREIRFAGCLDSLEDWYPGLDAFVLPSLREGMPISILEALACGCPVIASDVGAVHELLDGIAGCRVVASNDLPALVDAMLSLRENPPPLLEASDRVNCHYSSMVMASRYAGIYREAVS</sequence>
<evidence type="ECO:0000313" key="3">
    <source>
        <dbReference type="Proteomes" id="UP000260351"/>
    </source>
</evidence>
<accession>A0A3E1KAX8</accession>
<keyword evidence="2" id="KW-0808">Transferase</keyword>
<dbReference type="PANTHER" id="PTHR45947">
    <property type="entry name" value="SULFOQUINOVOSYL TRANSFERASE SQD2"/>
    <property type="match status" value="1"/>
</dbReference>
<comment type="caution">
    <text evidence="2">The sequence shown here is derived from an EMBL/GenBank/DDBJ whole genome shotgun (WGS) entry which is preliminary data.</text>
</comment>
<dbReference type="Pfam" id="PF13439">
    <property type="entry name" value="Glyco_transf_4"/>
    <property type="match status" value="1"/>
</dbReference>
<dbReference type="InterPro" id="IPR050194">
    <property type="entry name" value="Glycosyltransferase_grp1"/>
</dbReference>
<dbReference type="AlphaFoldDB" id="A0A3E1KAX8"/>
<proteinExistence type="predicted"/>
<protein>
    <submittedName>
        <fullName evidence="2">Glycosyltransferase family 1 protein</fullName>
    </submittedName>
</protein>
<dbReference type="Proteomes" id="UP000260351">
    <property type="component" value="Unassembled WGS sequence"/>
</dbReference>
<dbReference type="SUPFAM" id="SSF53756">
    <property type="entry name" value="UDP-Glycosyltransferase/glycogen phosphorylase"/>
    <property type="match status" value="1"/>
</dbReference>
<dbReference type="EMBL" id="QUZK01000018">
    <property type="protein sequence ID" value="RFF31571.1"/>
    <property type="molecule type" value="Genomic_DNA"/>
</dbReference>
<name>A0A3E1KAX8_9GAMM</name>
<dbReference type="PANTHER" id="PTHR45947:SF3">
    <property type="entry name" value="SULFOQUINOVOSYL TRANSFERASE SQD2"/>
    <property type="match status" value="1"/>
</dbReference>
<evidence type="ECO:0000313" key="2">
    <source>
        <dbReference type="EMBL" id="RFF31571.1"/>
    </source>
</evidence>
<keyword evidence="3" id="KW-1185">Reference proteome</keyword>
<dbReference type="RefSeq" id="WP_116649877.1">
    <property type="nucleotide sequence ID" value="NZ_QUZK01000018.1"/>
</dbReference>
<reference evidence="2 3" key="1">
    <citation type="submission" date="2018-08" db="EMBL/GenBank/DDBJ databases">
        <title>Wenzhouxiangella salilacus sp. nov., a novel bacterium isolated from a saline lake in Xinjiang Province, China.</title>
        <authorList>
            <person name="Han S."/>
        </authorList>
    </citation>
    <scope>NUCLEOTIDE SEQUENCE [LARGE SCALE GENOMIC DNA]</scope>
    <source>
        <strain evidence="2 3">XDB06</strain>
    </source>
</reference>
<feature type="domain" description="Glycosyltransferase subfamily 4-like N-terminal" evidence="1">
    <location>
        <begin position="16"/>
        <end position="178"/>
    </location>
</feature>
<evidence type="ECO:0000259" key="1">
    <source>
        <dbReference type="Pfam" id="PF13439"/>
    </source>
</evidence>
<dbReference type="InterPro" id="IPR028098">
    <property type="entry name" value="Glyco_trans_4-like_N"/>
</dbReference>